<feature type="non-terminal residue" evidence="3">
    <location>
        <position position="1"/>
    </location>
</feature>
<dbReference type="InterPro" id="IPR046960">
    <property type="entry name" value="PPR_At4g14850-like_plant"/>
</dbReference>
<feature type="repeat" description="PPR" evidence="2">
    <location>
        <begin position="364"/>
        <end position="398"/>
    </location>
</feature>
<gene>
    <name evidence="3" type="ORF">MIMGU_mgv1a023462mg</name>
</gene>
<evidence type="ECO:0008006" key="5">
    <source>
        <dbReference type="Google" id="ProtNLM"/>
    </source>
</evidence>
<dbReference type="InterPro" id="IPR002885">
    <property type="entry name" value="PPR_rpt"/>
</dbReference>
<dbReference type="Pfam" id="PF20431">
    <property type="entry name" value="E_motif"/>
    <property type="match status" value="1"/>
</dbReference>
<keyword evidence="4" id="KW-1185">Reference proteome</keyword>
<accession>A0A022QL78</accession>
<dbReference type="Pfam" id="PF01535">
    <property type="entry name" value="PPR"/>
    <property type="match status" value="5"/>
</dbReference>
<sequence length="647" mass="71313">APFFWPSRSVPSYKECCFRFNNGGDRGRQPMRHQIAKLVKDGLYKEAIALFTHNHSASIPPTNFTFPYILKACAELKAFSHGRMLHAHLLKSGYTNKHTTTDLTNMYMKLGLVDSASKLFDEISDPSVSVLNVVISGFSQSGLFEEGFRVFELFCVPSLRLDSVTVASVVSACRNVVIGMLVHCLGVKIGVERDDYAATSLMKMYLNCGELDSAATLFGLIGNKNVVCFNAYLSGLAQNGVVETVLCSFIEMKRMLYVNPDVVTMISVLSACGNGNCVRFGRQVHGLIVKFELEGDTNVGTGLVDMYSKCGSWQCAYSVFREMGSSRNLITWNSMIAGMMLNDQIENATDLFAELDGEVGLEADSATWNSMVSGFSQLGKADEAFLFFRKMLSCGVIPSVRCVTSLLAACSSLSAQNYGKQIHTYVARMKIIDDEFLATAIIDMYMKCGLPSWACNVFNQFHIKPNDPAFWNAMISGYGKHGMSESAFDIFGQMVEQKVKPNLVTLSCLLSVCSHSGQVDKGFQIFRLVTVGYGLNPTPKHMNILIDLLGRSGRLDEAFELLQATDETSTTVLASLLGASEQYSDSKLGEEMVRRLLELDPENPIPFVVLSNIYAGQEKWKDVEKIRKLMNKKGLKKIPGFSSIGVA</sequence>
<dbReference type="FunFam" id="1.25.40.10:FF:000344">
    <property type="entry name" value="Pentatricopeptide repeat-containing protein"/>
    <property type="match status" value="1"/>
</dbReference>
<dbReference type="PANTHER" id="PTHR47926">
    <property type="entry name" value="PENTATRICOPEPTIDE REPEAT-CONTAINING PROTEIN"/>
    <property type="match status" value="1"/>
</dbReference>
<dbReference type="SUPFAM" id="SSF48452">
    <property type="entry name" value="TPR-like"/>
    <property type="match status" value="1"/>
</dbReference>
<dbReference type="Gene3D" id="1.25.40.10">
    <property type="entry name" value="Tetratricopeptide repeat domain"/>
    <property type="match status" value="4"/>
</dbReference>
<reference evidence="3 4" key="1">
    <citation type="journal article" date="2013" name="Proc. Natl. Acad. Sci. U.S.A.">
        <title>Fine-scale variation in meiotic recombination in Mimulus inferred from population shotgun sequencing.</title>
        <authorList>
            <person name="Hellsten U."/>
            <person name="Wright K.M."/>
            <person name="Jenkins J."/>
            <person name="Shu S."/>
            <person name="Yuan Y."/>
            <person name="Wessler S.R."/>
            <person name="Schmutz J."/>
            <person name="Willis J.H."/>
            <person name="Rokhsar D.S."/>
        </authorList>
    </citation>
    <scope>NUCLEOTIDE SEQUENCE [LARGE SCALE GENOMIC DNA]</scope>
    <source>
        <strain evidence="4">cv. DUN x IM62</strain>
    </source>
</reference>
<dbReference type="FunFam" id="1.25.40.10:FF:000090">
    <property type="entry name" value="Pentatricopeptide repeat-containing protein, chloroplastic"/>
    <property type="match status" value="1"/>
</dbReference>
<dbReference type="InterPro" id="IPR046848">
    <property type="entry name" value="E_motif"/>
</dbReference>
<proteinExistence type="predicted"/>
<protein>
    <recommendedName>
        <fullName evidence="5">Pentacotripeptide-repeat region of PRORP domain-containing protein</fullName>
    </recommendedName>
</protein>
<dbReference type="FunFam" id="1.25.40.10:FF:001175">
    <property type="entry name" value="Pentatricopeptide repeat-containing protein At1g19720"/>
    <property type="match status" value="1"/>
</dbReference>
<dbReference type="AlphaFoldDB" id="A0A022QL78"/>
<keyword evidence="1" id="KW-0677">Repeat</keyword>
<name>A0A022QL78_ERYGU</name>
<dbReference type="Pfam" id="PF13041">
    <property type="entry name" value="PPR_2"/>
    <property type="match status" value="2"/>
</dbReference>
<dbReference type="PANTHER" id="PTHR47926:SF424">
    <property type="entry name" value="PENTACOTRIPEPTIDE-REPEAT REGION OF PRORP DOMAIN-CONTAINING PROTEIN"/>
    <property type="match status" value="1"/>
</dbReference>
<evidence type="ECO:0000313" key="3">
    <source>
        <dbReference type="EMBL" id="EYU28716.1"/>
    </source>
</evidence>
<evidence type="ECO:0000313" key="4">
    <source>
        <dbReference type="Proteomes" id="UP000030748"/>
    </source>
</evidence>
<evidence type="ECO:0000256" key="1">
    <source>
        <dbReference type="ARBA" id="ARBA00022737"/>
    </source>
</evidence>
<dbReference type="NCBIfam" id="TIGR00756">
    <property type="entry name" value="PPR"/>
    <property type="match status" value="2"/>
</dbReference>
<organism evidence="3 4">
    <name type="scientific">Erythranthe guttata</name>
    <name type="common">Yellow monkey flower</name>
    <name type="synonym">Mimulus guttatus</name>
    <dbReference type="NCBI Taxonomy" id="4155"/>
    <lineage>
        <taxon>Eukaryota</taxon>
        <taxon>Viridiplantae</taxon>
        <taxon>Streptophyta</taxon>
        <taxon>Embryophyta</taxon>
        <taxon>Tracheophyta</taxon>
        <taxon>Spermatophyta</taxon>
        <taxon>Magnoliopsida</taxon>
        <taxon>eudicotyledons</taxon>
        <taxon>Gunneridae</taxon>
        <taxon>Pentapetalae</taxon>
        <taxon>asterids</taxon>
        <taxon>lamiids</taxon>
        <taxon>Lamiales</taxon>
        <taxon>Phrymaceae</taxon>
        <taxon>Erythranthe</taxon>
    </lineage>
</organism>
<dbReference type="GO" id="GO:0003723">
    <property type="term" value="F:RNA binding"/>
    <property type="evidence" value="ECO:0000318"/>
    <property type="project" value="GO_Central"/>
</dbReference>
<dbReference type="Proteomes" id="UP000030748">
    <property type="component" value="Unassembled WGS sequence"/>
</dbReference>
<dbReference type="eggNOG" id="KOG4197">
    <property type="taxonomic scope" value="Eukaryota"/>
</dbReference>
<dbReference type="PROSITE" id="PS51375">
    <property type="entry name" value="PPR"/>
    <property type="match status" value="2"/>
</dbReference>
<dbReference type="InterPro" id="IPR011990">
    <property type="entry name" value="TPR-like_helical_dom_sf"/>
</dbReference>
<dbReference type="GO" id="GO:0009451">
    <property type="term" value="P:RNA modification"/>
    <property type="evidence" value="ECO:0000318"/>
    <property type="project" value="GO_Central"/>
</dbReference>
<feature type="repeat" description="PPR" evidence="2">
    <location>
        <begin position="467"/>
        <end position="501"/>
    </location>
</feature>
<evidence type="ECO:0000256" key="2">
    <source>
        <dbReference type="PROSITE-ProRule" id="PRU00708"/>
    </source>
</evidence>
<dbReference type="EMBL" id="KI631311">
    <property type="protein sequence ID" value="EYU28716.1"/>
    <property type="molecule type" value="Genomic_DNA"/>
</dbReference>